<protein>
    <submittedName>
        <fullName evidence="1">Uncharacterized protein</fullName>
    </submittedName>
</protein>
<keyword evidence="2" id="KW-1185">Reference proteome</keyword>
<gene>
    <name evidence="1" type="ORF">COCNU_06G012860</name>
</gene>
<name>A0A8K0ICQ4_COCNU</name>
<sequence>MPSQLQAFGAKLNELCHYMPLQSTFDIPVDVYDQDFIDNDDVASLIEGKNVLLKLKPAENNSFRRNHCNSINYYQNLMVGFHMDQNPIKARPRNMDERALGPRDCILCTVVGWVGGRRAVRENGYLLGIGIYREKCKVKRWGKGTWPILNPWDEPAMANSEMPRIPPIGRGPGPKPGVQVPRFRMGQCLVSFNE</sequence>
<dbReference type="EMBL" id="CM017877">
    <property type="protein sequence ID" value="KAG1347457.1"/>
    <property type="molecule type" value="Genomic_DNA"/>
</dbReference>
<dbReference type="AlphaFoldDB" id="A0A8K0ICQ4"/>
<reference evidence="1" key="1">
    <citation type="journal article" date="2017" name="Gigascience">
        <title>The genome draft of coconut (Cocos nucifera).</title>
        <authorList>
            <person name="Xiao Y."/>
            <person name="Xu P."/>
            <person name="Fan H."/>
            <person name="Baudouin L."/>
            <person name="Xia W."/>
            <person name="Bocs S."/>
            <person name="Xu J."/>
            <person name="Li Q."/>
            <person name="Guo A."/>
            <person name="Zhou L."/>
            <person name="Li J."/>
            <person name="Wu Y."/>
            <person name="Ma Z."/>
            <person name="Armero A."/>
            <person name="Issali A.E."/>
            <person name="Liu N."/>
            <person name="Peng M."/>
            <person name="Yang Y."/>
        </authorList>
    </citation>
    <scope>NUCLEOTIDE SEQUENCE</scope>
    <source>
        <tissue evidence="1">Spear leaf of Hainan Tall coconut</tissue>
    </source>
</reference>
<evidence type="ECO:0000313" key="1">
    <source>
        <dbReference type="EMBL" id="KAG1347457.1"/>
    </source>
</evidence>
<accession>A0A8K0ICQ4</accession>
<organism evidence="1 2">
    <name type="scientific">Cocos nucifera</name>
    <name type="common">Coconut palm</name>
    <dbReference type="NCBI Taxonomy" id="13894"/>
    <lineage>
        <taxon>Eukaryota</taxon>
        <taxon>Viridiplantae</taxon>
        <taxon>Streptophyta</taxon>
        <taxon>Embryophyta</taxon>
        <taxon>Tracheophyta</taxon>
        <taxon>Spermatophyta</taxon>
        <taxon>Magnoliopsida</taxon>
        <taxon>Liliopsida</taxon>
        <taxon>Arecaceae</taxon>
        <taxon>Arecoideae</taxon>
        <taxon>Cocoseae</taxon>
        <taxon>Attaleinae</taxon>
        <taxon>Cocos</taxon>
    </lineage>
</organism>
<evidence type="ECO:0000313" key="2">
    <source>
        <dbReference type="Proteomes" id="UP000797356"/>
    </source>
</evidence>
<dbReference type="Proteomes" id="UP000797356">
    <property type="component" value="Chromosome 6"/>
</dbReference>
<reference evidence="1" key="2">
    <citation type="submission" date="2019-07" db="EMBL/GenBank/DDBJ databases">
        <authorList>
            <person name="Yang Y."/>
            <person name="Bocs S."/>
            <person name="Baudouin L."/>
        </authorList>
    </citation>
    <scope>NUCLEOTIDE SEQUENCE</scope>
    <source>
        <tissue evidence="1">Spear leaf of Hainan Tall coconut</tissue>
    </source>
</reference>
<comment type="caution">
    <text evidence="1">The sequence shown here is derived from an EMBL/GenBank/DDBJ whole genome shotgun (WGS) entry which is preliminary data.</text>
</comment>
<proteinExistence type="predicted"/>